<reference evidence="2" key="1">
    <citation type="journal article" date="2020" name="Stud. Mycol.">
        <title>101 Dothideomycetes genomes: a test case for predicting lifestyles and emergence of pathogens.</title>
        <authorList>
            <person name="Haridas S."/>
            <person name="Albert R."/>
            <person name="Binder M."/>
            <person name="Bloem J."/>
            <person name="Labutti K."/>
            <person name="Salamov A."/>
            <person name="Andreopoulos B."/>
            <person name="Baker S."/>
            <person name="Barry K."/>
            <person name="Bills G."/>
            <person name="Bluhm B."/>
            <person name="Cannon C."/>
            <person name="Castanera R."/>
            <person name="Culley D."/>
            <person name="Daum C."/>
            <person name="Ezra D."/>
            <person name="Gonzalez J."/>
            <person name="Henrissat B."/>
            <person name="Kuo A."/>
            <person name="Liang C."/>
            <person name="Lipzen A."/>
            <person name="Lutzoni F."/>
            <person name="Magnuson J."/>
            <person name="Mondo S."/>
            <person name="Nolan M."/>
            <person name="Ohm R."/>
            <person name="Pangilinan J."/>
            <person name="Park H.-J."/>
            <person name="Ramirez L."/>
            <person name="Alfaro M."/>
            <person name="Sun H."/>
            <person name="Tritt A."/>
            <person name="Yoshinaga Y."/>
            <person name="Zwiers L.-H."/>
            <person name="Turgeon B."/>
            <person name="Goodwin S."/>
            <person name="Spatafora J."/>
            <person name="Crous P."/>
            <person name="Grigoriev I."/>
        </authorList>
    </citation>
    <scope>NUCLEOTIDE SEQUENCE</scope>
    <source>
        <strain evidence="2">CBS 107.79</strain>
    </source>
</reference>
<protein>
    <submittedName>
        <fullName evidence="2">Uncharacterized protein</fullName>
    </submittedName>
</protein>
<proteinExistence type="predicted"/>
<evidence type="ECO:0000313" key="2">
    <source>
        <dbReference type="EMBL" id="KAF1969791.1"/>
    </source>
</evidence>
<keyword evidence="1" id="KW-0732">Signal</keyword>
<dbReference type="Proteomes" id="UP000800036">
    <property type="component" value="Unassembled WGS sequence"/>
</dbReference>
<accession>A0A6A5UXS4</accession>
<feature type="signal peptide" evidence="1">
    <location>
        <begin position="1"/>
        <end position="17"/>
    </location>
</feature>
<name>A0A6A5UXS4_9PLEO</name>
<organism evidence="2 3">
    <name type="scientific">Bimuria novae-zelandiae CBS 107.79</name>
    <dbReference type="NCBI Taxonomy" id="1447943"/>
    <lineage>
        <taxon>Eukaryota</taxon>
        <taxon>Fungi</taxon>
        <taxon>Dikarya</taxon>
        <taxon>Ascomycota</taxon>
        <taxon>Pezizomycotina</taxon>
        <taxon>Dothideomycetes</taxon>
        <taxon>Pleosporomycetidae</taxon>
        <taxon>Pleosporales</taxon>
        <taxon>Massarineae</taxon>
        <taxon>Didymosphaeriaceae</taxon>
        <taxon>Bimuria</taxon>
    </lineage>
</organism>
<keyword evidence="3" id="KW-1185">Reference proteome</keyword>
<gene>
    <name evidence="2" type="ORF">BU23DRAFT_571316</name>
</gene>
<evidence type="ECO:0000313" key="3">
    <source>
        <dbReference type="Proteomes" id="UP000800036"/>
    </source>
</evidence>
<dbReference type="AlphaFoldDB" id="A0A6A5UXS4"/>
<dbReference type="OrthoDB" id="5204141at2759"/>
<dbReference type="EMBL" id="ML976706">
    <property type="protein sequence ID" value="KAF1969791.1"/>
    <property type="molecule type" value="Genomic_DNA"/>
</dbReference>
<feature type="chain" id="PRO_5025450758" evidence="1">
    <location>
        <begin position="18"/>
        <end position="110"/>
    </location>
</feature>
<evidence type="ECO:0000256" key="1">
    <source>
        <dbReference type="SAM" id="SignalP"/>
    </source>
</evidence>
<sequence length="110" mass="11577">MQLTAALTTFLLGTSTATIILGNAKYSNGNKDTAVWIQGEDPCAYTFLGHGSPCDFGPFALPNGSTYRFAGCDVPGQRFVLENGDGSFNSEARFNEVNGLVNCQNGAGSE</sequence>